<organism evidence="1 2">
    <name type="scientific">Paramuricea clavata</name>
    <name type="common">Red gorgonian</name>
    <name type="synonym">Violescent sea-whip</name>
    <dbReference type="NCBI Taxonomy" id="317549"/>
    <lineage>
        <taxon>Eukaryota</taxon>
        <taxon>Metazoa</taxon>
        <taxon>Cnidaria</taxon>
        <taxon>Anthozoa</taxon>
        <taxon>Octocorallia</taxon>
        <taxon>Malacalcyonacea</taxon>
        <taxon>Plexauridae</taxon>
        <taxon>Paramuricea</taxon>
    </lineage>
</organism>
<dbReference type="Proteomes" id="UP001152795">
    <property type="component" value="Unassembled WGS sequence"/>
</dbReference>
<protein>
    <submittedName>
        <fullName evidence="1">Uncharacterized protein</fullName>
    </submittedName>
</protein>
<feature type="non-terminal residue" evidence="1">
    <location>
        <position position="103"/>
    </location>
</feature>
<evidence type="ECO:0000313" key="2">
    <source>
        <dbReference type="Proteomes" id="UP001152795"/>
    </source>
</evidence>
<proteinExistence type="predicted"/>
<reference evidence="1" key="1">
    <citation type="submission" date="2020-04" db="EMBL/GenBank/DDBJ databases">
        <authorList>
            <person name="Alioto T."/>
            <person name="Alioto T."/>
            <person name="Gomez Garrido J."/>
        </authorList>
    </citation>
    <scope>NUCLEOTIDE SEQUENCE</scope>
    <source>
        <strain evidence="1">A484AB</strain>
    </source>
</reference>
<name>A0A6S7KKA2_PARCT</name>
<keyword evidence="2" id="KW-1185">Reference proteome</keyword>
<dbReference type="EMBL" id="CACRXK020043792">
    <property type="protein sequence ID" value="CAB4045955.1"/>
    <property type="molecule type" value="Genomic_DNA"/>
</dbReference>
<feature type="non-terminal residue" evidence="1">
    <location>
        <position position="1"/>
    </location>
</feature>
<sequence>SQSEAKVTREVLAAAVAEPERDDHVNLLEKHTLTKTLRIGAWVKRFIYNCKNERDNRIGGPLRYDEILKEEKWWIAKVQKLISEEEREKRKDLNLKTNQDHAG</sequence>
<gene>
    <name evidence="1" type="ORF">PACLA_8A007357</name>
</gene>
<dbReference type="OrthoDB" id="6428063at2759"/>
<accession>A0A6S7KKA2</accession>
<evidence type="ECO:0000313" key="1">
    <source>
        <dbReference type="EMBL" id="CAB4045955.1"/>
    </source>
</evidence>
<comment type="caution">
    <text evidence="1">The sequence shown here is derived from an EMBL/GenBank/DDBJ whole genome shotgun (WGS) entry which is preliminary data.</text>
</comment>
<dbReference type="AlphaFoldDB" id="A0A6S7KKA2"/>